<accession>A0A3B1BB03</accession>
<protein>
    <submittedName>
        <fullName evidence="1">Uncharacterized protein</fullName>
    </submittedName>
</protein>
<organism evidence="1">
    <name type="scientific">hydrothermal vent metagenome</name>
    <dbReference type="NCBI Taxonomy" id="652676"/>
    <lineage>
        <taxon>unclassified sequences</taxon>
        <taxon>metagenomes</taxon>
        <taxon>ecological metagenomes</taxon>
    </lineage>
</organism>
<evidence type="ECO:0000313" key="1">
    <source>
        <dbReference type="EMBL" id="VAX15389.1"/>
    </source>
</evidence>
<proteinExistence type="predicted"/>
<dbReference type="AlphaFoldDB" id="A0A3B1BB03"/>
<gene>
    <name evidence="1" type="ORF">MNBD_NITROSPINAE03-1300</name>
</gene>
<feature type="non-terminal residue" evidence="1">
    <location>
        <position position="1"/>
    </location>
</feature>
<name>A0A3B1BB03_9ZZZZ</name>
<reference evidence="1" key="1">
    <citation type="submission" date="2018-06" db="EMBL/GenBank/DDBJ databases">
        <authorList>
            <person name="Zhirakovskaya E."/>
        </authorList>
    </citation>
    <scope>NUCLEOTIDE SEQUENCE</scope>
</reference>
<sequence>ARMALNEIARKARIVADGSIKRGKHAEAKLWLIEKRQAVKELASF</sequence>
<dbReference type="EMBL" id="UOGB01000014">
    <property type="protein sequence ID" value="VAX15389.1"/>
    <property type="molecule type" value="Genomic_DNA"/>
</dbReference>